<evidence type="ECO:0000313" key="2">
    <source>
        <dbReference type="EMBL" id="VDK34058.1"/>
    </source>
</evidence>
<dbReference type="EMBL" id="UYRR01024637">
    <property type="protein sequence ID" value="VDK34058.1"/>
    <property type="molecule type" value="Genomic_DNA"/>
</dbReference>
<accession>A0A3P6QVB2</accession>
<dbReference type="Proteomes" id="UP000267096">
    <property type="component" value="Unassembled WGS sequence"/>
</dbReference>
<reference evidence="2 3" key="1">
    <citation type="submission" date="2018-11" db="EMBL/GenBank/DDBJ databases">
        <authorList>
            <consortium name="Pathogen Informatics"/>
        </authorList>
    </citation>
    <scope>NUCLEOTIDE SEQUENCE [LARGE SCALE GENOMIC DNA]</scope>
</reference>
<feature type="region of interest" description="Disordered" evidence="1">
    <location>
        <begin position="35"/>
        <end position="107"/>
    </location>
</feature>
<feature type="compositionally biased region" description="Acidic residues" evidence="1">
    <location>
        <begin position="84"/>
        <end position="98"/>
    </location>
</feature>
<name>A0A3P6QVB2_ANISI</name>
<evidence type="ECO:0000256" key="1">
    <source>
        <dbReference type="SAM" id="MobiDB-lite"/>
    </source>
</evidence>
<feature type="compositionally biased region" description="Basic and acidic residues" evidence="1">
    <location>
        <begin position="74"/>
        <end position="83"/>
    </location>
</feature>
<sequence>MNELQCALLDRKRAMKKRERIALKRFYKKQAVVCGGETNGKNPHLADGNADEDEIDSDWYSRNLDSSETDDDSSIAKEVCDDRVDSDEEDKQQFDDGENSSSSDRQM</sequence>
<evidence type="ECO:0000313" key="3">
    <source>
        <dbReference type="Proteomes" id="UP000267096"/>
    </source>
</evidence>
<gene>
    <name evidence="2" type="ORF">ASIM_LOCUS8744</name>
</gene>
<feature type="non-terminal residue" evidence="2">
    <location>
        <position position="107"/>
    </location>
</feature>
<keyword evidence="3" id="KW-1185">Reference proteome</keyword>
<proteinExistence type="predicted"/>
<organism evidence="2 3">
    <name type="scientific">Anisakis simplex</name>
    <name type="common">Herring worm</name>
    <dbReference type="NCBI Taxonomy" id="6269"/>
    <lineage>
        <taxon>Eukaryota</taxon>
        <taxon>Metazoa</taxon>
        <taxon>Ecdysozoa</taxon>
        <taxon>Nematoda</taxon>
        <taxon>Chromadorea</taxon>
        <taxon>Rhabditida</taxon>
        <taxon>Spirurina</taxon>
        <taxon>Ascaridomorpha</taxon>
        <taxon>Ascaridoidea</taxon>
        <taxon>Anisakidae</taxon>
        <taxon>Anisakis</taxon>
        <taxon>Anisakis simplex complex</taxon>
    </lineage>
</organism>
<dbReference type="AlphaFoldDB" id="A0A3P6QVB2"/>
<protein>
    <submittedName>
        <fullName evidence="2">Uncharacterized protein</fullName>
    </submittedName>
</protein>